<proteinExistence type="predicted"/>
<dbReference type="EMBL" id="QLLI01000003">
    <property type="protein sequence ID" value="RAI98865.1"/>
    <property type="molecule type" value="Genomic_DNA"/>
</dbReference>
<organism evidence="1 3">
    <name type="scientific">Paenibacillus pabuli</name>
    <dbReference type="NCBI Taxonomy" id="1472"/>
    <lineage>
        <taxon>Bacteria</taxon>
        <taxon>Bacillati</taxon>
        <taxon>Bacillota</taxon>
        <taxon>Bacilli</taxon>
        <taxon>Bacillales</taxon>
        <taxon>Paenibacillaceae</taxon>
        <taxon>Paenibacillus</taxon>
    </lineage>
</organism>
<dbReference type="Proteomes" id="UP000248827">
    <property type="component" value="Unassembled WGS sequence"/>
</dbReference>
<accession>A0A855XRJ5</accession>
<comment type="caution">
    <text evidence="1">The sequence shown here is derived from an EMBL/GenBank/DDBJ whole genome shotgun (WGS) entry which is preliminary data.</text>
</comment>
<sequence length="52" mass="6297">MSSFWNQTWCHFYQCTKLKGLWGKYANLTLSSWTRLVNSEVLWERILVPFLN</sequence>
<evidence type="ECO:0000313" key="2">
    <source>
        <dbReference type="EMBL" id="RAI98865.1"/>
    </source>
</evidence>
<evidence type="ECO:0000313" key="1">
    <source>
        <dbReference type="EMBL" id="PWW37457.1"/>
    </source>
</evidence>
<gene>
    <name evidence="2" type="ORF">DET54_1032</name>
    <name evidence="1" type="ORF">DET56_109344</name>
</gene>
<evidence type="ECO:0000313" key="4">
    <source>
        <dbReference type="Proteomes" id="UP000248827"/>
    </source>
</evidence>
<dbReference type="Proteomes" id="UP000247078">
    <property type="component" value="Unassembled WGS sequence"/>
</dbReference>
<protein>
    <submittedName>
        <fullName evidence="1">Uncharacterized protein</fullName>
    </submittedName>
</protein>
<dbReference type="EMBL" id="QGTZ01000009">
    <property type="protein sequence ID" value="PWW37457.1"/>
    <property type="molecule type" value="Genomic_DNA"/>
</dbReference>
<reference evidence="1 3" key="1">
    <citation type="submission" date="2018-05" db="EMBL/GenBank/DDBJ databases">
        <title>Freshwater and sediment microbial communities from various areas in North America, analyzing microbe dynamics in response to fracking.</title>
        <authorList>
            <person name="Lamendella R."/>
        </authorList>
    </citation>
    <scope>NUCLEOTIDE SEQUENCE [LARGE SCALE GENOMIC DNA]</scope>
    <source>
        <strain evidence="1 3">DB-3</strain>
        <strain evidence="2 4">NG-13</strain>
    </source>
</reference>
<dbReference type="AlphaFoldDB" id="A0A855XRJ5"/>
<keyword evidence="4" id="KW-1185">Reference proteome</keyword>
<evidence type="ECO:0000313" key="3">
    <source>
        <dbReference type="Proteomes" id="UP000247078"/>
    </source>
</evidence>
<name>A0A855XRJ5_9BACL</name>